<dbReference type="EnsemblMetazoa" id="ACOM035236-RA">
    <property type="protein sequence ID" value="ACOM035236-PA.1"/>
    <property type="gene ID" value="ACOM035236"/>
</dbReference>
<dbReference type="AlphaFoldDB" id="A0A8W7PNY1"/>
<sequence>MSRPSPFAPPVTSAVQPDMFFFVALRVSPAKNCTTSGTSRTKNVTTSSTTEATKRSVSTRLAPALEDVGFPLSAFWYGININDALQVGRFAFAERKYRQQASIVDQHVHWAKLGFHLQPQPFYRLVVGNIGQKSFRLHAERAHIFYGPLRSGQIDIDHGHLAAFPGQSKA</sequence>
<accession>A0A8W7PNY1</accession>
<proteinExistence type="predicted"/>
<dbReference type="Proteomes" id="UP000075882">
    <property type="component" value="Unassembled WGS sequence"/>
</dbReference>
<reference evidence="1" key="1">
    <citation type="submission" date="2022-08" db="UniProtKB">
        <authorList>
            <consortium name="EnsemblMetazoa"/>
        </authorList>
    </citation>
    <scope>IDENTIFICATION</scope>
</reference>
<evidence type="ECO:0000313" key="1">
    <source>
        <dbReference type="EnsemblMetazoa" id="ACOM035236-PA.1"/>
    </source>
</evidence>
<name>A0A8W7PNY1_ANOCL</name>
<protein>
    <submittedName>
        <fullName evidence="1">Uncharacterized protein</fullName>
    </submittedName>
</protein>
<organism evidence="1">
    <name type="scientific">Anopheles coluzzii</name>
    <name type="common">African malaria mosquito</name>
    <dbReference type="NCBI Taxonomy" id="1518534"/>
    <lineage>
        <taxon>Eukaryota</taxon>
        <taxon>Metazoa</taxon>
        <taxon>Ecdysozoa</taxon>
        <taxon>Arthropoda</taxon>
        <taxon>Hexapoda</taxon>
        <taxon>Insecta</taxon>
        <taxon>Pterygota</taxon>
        <taxon>Neoptera</taxon>
        <taxon>Endopterygota</taxon>
        <taxon>Diptera</taxon>
        <taxon>Nematocera</taxon>
        <taxon>Culicoidea</taxon>
        <taxon>Culicidae</taxon>
        <taxon>Anophelinae</taxon>
        <taxon>Anopheles</taxon>
    </lineage>
</organism>